<gene>
    <name evidence="2" type="ORF">COCVIDRAFT_98600</name>
</gene>
<dbReference type="GeneID" id="26260593"/>
<evidence type="ECO:0000256" key="1">
    <source>
        <dbReference type="SAM" id="MobiDB-lite"/>
    </source>
</evidence>
<feature type="compositionally biased region" description="Basic residues" evidence="1">
    <location>
        <begin position="7"/>
        <end position="19"/>
    </location>
</feature>
<dbReference type="RefSeq" id="XP_014556862.1">
    <property type="nucleotide sequence ID" value="XM_014701376.1"/>
</dbReference>
<dbReference type="EMBL" id="KI968731">
    <property type="protein sequence ID" value="EUN27269.1"/>
    <property type="molecule type" value="Genomic_DNA"/>
</dbReference>
<feature type="region of interest" description="Disordered" evidence="1">
    <location>
        <begin position="1"/>
        <end position="40"/>
    </location>
</feature>
<dbReference type="AlphaFoldDB" id="W7EK45"/>
<feature type="non-terminal residue" evidence="2">
    <location>
        <position position="1"/>
    </location>
</feature>
<organism evidence="2 3">
    <name type="scientific">Bipolaris victoriae (strain FI3)</name>
    <name type="common">Victoria blight of oats agent</name>
    <name type="synonym">Cochliobolus victoriae</name>
    <dbReference type="NCBI Taxonomy" id="930091"/>
    <lineage>
        <taxon>Eukaryota</taxon>
        <taxon>Fungi</taxon>
        <taxon>Dikarya</taxon>
        <taxon>Ascomycota</taxon>
        <taxon>Pezizomycotina</taxon>
        <taxon>Dothideomycetes</taxon>
        <taxon>Pleosporomycetidae</taxon>
        <taxon>Pleosporales</taxon>
        <taxon>Pleosporineae</taxon>
        <taxon>Pleosporaceae</taxon>
        <taxon>Bipolaris</taxon>
    </lineage>
</organism>
<dbReference type="Proteomes" id="UP000054337">
    <property type="component" value="Unassembled WGS sequence"/>
</dbReference>
<accession>W7EK45</accession>
<evidence type="ECO:0000313" key="2">
    <source>
        <dbReference type="EMBL" id="EUN27269.1"/>
    </source>
</evidence>
<evidence type="ECO:0000313" key="3">
    <source>
        <dbReference type="Proteomes" id="UP000054337"/>
    </source>
</evidence>
<proteinExistence type="predicted"/>
<dbReference type="HOGENOM" id="CLU_2418936_0_0_1"/>
<reference evidence="2 3" key="1">
    <citation type="journal article" date="2013" name="PLoS Genet.">
        <title>Comparative genome structure, secondary metabolite, and effector coding capacity across Cochliobolus pathogens.</title>
        <authorList>
            <person name="Condon B.J."/>
            <person name="Leng Y."/>
            <person name="Wu D."/>
            <person name="Bushley K.E."/>
            <person name="Ohm R.A."/>
            <person name="Otillar R."/>
            <person name="Martin J."/>
            <person name="Schackwitz W."/>
            <person name="Grimwood J."/>
            <person name="MohdZainudin N."/>
            <person name="Xue C."/>
            <person name="Wang R."/>
            <person name="Manning V.A."/>
            <person name="Dhillon B."/>
            <person name="Tu Z.J."/>
            <person name="Steffenson B.J."/>
            <person name="Salamov A."/>
            <person name="Sun H."/>
            <person name="Lowry S."/>
            <person name="LaButti K."/>
            <person name="Han J."/>
            <person name="Copeland A."/>
            <person name="Lindquist E."/>
            <person name="Barry K."/>
            <person name="Schmutz J."/>
            <person name="Baker S.E."/>
            <person name="Ciuffetti L.M."/>
            <person name="Grigoriev I.V."/>
            <person name="Zhong S."/>
            <person name="Turgeon B.G."/>
        </authorList>
    </citation>
    <scope>NUCLEOTIDE SEQUENCE [LARGE SCALE GENOMIC DNA]</scope>
    <source>
        <strain evidence="2 3">FI3</strain>
    </source>
</reference>
<sequence length="92" mass="10061">RSEEKKRQGRSRKSRKRMQRRSDMGVSSGSPLSDLPTPPPQHFGKGAVFLQLKLALCCKPPCKACLDGAARIGSRRRQYSMGICVCIEGVGG</sequence>
<protein>
    <submittedName>
        <fullName evidence="2">Uncharacterized protein</fullName>
    </submittedName>
</protein>
<name>W7EK45_BIPV3</name>
<keyword evidence="3" id="KW-1185">Reference proteome</keyword>